<sequence length="53" mass="5656">MKDKSRQDRVGTEDAIGGAGMGHEKTGRDGDRRGREGGVTTRGDEPRRTATVA</sequence>
<dbReference type="EMBL" id="GBRH01282008">
    <property type="protein sequence ID" value="JAD15887.1"/>
    <property type="molecule type" value="Transcribed_RNA"/>
</dbReference>
<reference evidence="2" key="1">
    <citation type="submission" date="2014-09" db="EMBL/GenBank/DDBJ databases">
        <authorList>
            <person name="Magalhaes I.L.F."/>
            <person name="Oliveira U."/>
            <person name="Santos F.R."/>
            <person name="Vidigal T.H.D.A."/>
            <person name="Brescovit A.D."/>
            <person name="Santos A.J."/>
        </authorList>
    </citation>
    <scope>NUCLEOTIDE SEQUENCE</scope>
    <source>
        <tissue evidence="2">Shoot tissue taken approximately 20 cm above the soil surface</tissue>
    </source>
</reference>
<name>A0A0A8XVZ3_ARUDO</name>
<evidence type="ECO:0000313" key="2">
    <source>
        <dbReference type="EMBL" id="JAD15887.1"/>
    </source>
</evidence>
<proteinExistence type="predicted"/>
<reference evidence="2" key="2">
    <citation type="journal article" date="2015" name="Data Brief">
        <title>Shoot transcriptome of the giant reed, Arundo donax.</title>
        <authorList>
            <person name="Barrero R.A."/>
            <person name="Guerrero F.D."/>
            <person name="Moolhuijzen P."/>
            <person name="Goolsby J.A."/>
            <person name="Tidwell J."/>
            <person name="Bellgard S.E."/>
            <person name="Bellgard M.I."/>
        </authorList>
    </citation>
    <scope>NUCLEOTIDE SEQUENCE</scope>
    <source>
        <tissue evidence="2">Shoot tissue taken approximately 20 cm above the soil surface</tissue>
    </source>
</reference>
<protein>
    <submittedName>
        <fullName evidence="2">Uncharacterized protein</fullName>
    </submittedName>
</protein>
<evidence type="ECO:0000256" key="1">
    <source>
        <dbReference type="SAM" id="MobiDB-lite"/>
    </source>
</evidence>
<dbReference type="AlphaFoldDB" id="A0A0A8XVZ3"/>
<feature type="compositionally biased region" description="Basic and acidic residues" evidence="1">
    <location>
        <begin position="22"/>
        <end position="53"/>
    </location>
</feature>
<organism evidence="2">
    <name type="scientific">Arundo donax</name>
    <name type="common">Giant reed</name>
    <name type="synonym">Donax arundinaceus</name>
    <dbReference type="NCBI Taxonomy" id="35708"/>
    <lineage>
        <taxon>Eukaryota</taxon>
        <taxon>Viridiplantae</taxon>
        <taxon>Streptophyta</taxon>
        <taxon>Embryophyta</taxon>
        <taxon>Tracheophyta</taxon>
        <taxon>Spermatophyta</taxon>
        <taxon>Magnoliopsida</taxon>
        <taxon>Liliopsida</taxon>
        <taxon>Poales</taxon>
        <taxon>Poaceae</taxon>
        <taxon>PACMAD clade</taxon>
        <taxon>Arundinoideae</taxon>
        <taxon>Arundineae</taxon>
        <taxon>Arundo</taxon>
    </lineage>
</organism>
<feature type="compositionally biased region" description="Basic and acidic residues" evidence="1">
    <location>
        <begin position="1"/>
        <end position="12"/>
    </location>
</feature>
<accession>A0A0A8XVZ3</accession>
<feature type="region of interest" description="Disordered" evidence="1">
    <location>
        <begin position="1"/>
        <end position="53"/>
    </location>
</feature>